<dbReference type="Pfam" id="PF02076">
    <property type="entry name" value="STE3"/>
    <property type="match status" value="1"/>
</dbReference>
<evidence type="ECO:0000256" key="4">
    <source>
        <dbReference type="ARBA" id="ARBA00022692"/>
    </source>
</evidence>
<organism evidence="12 13">
    <name type="scientific">Mycena belliarum</name>
    <dbReference type="NCBI Taxonomy" id="1033014"/>
    <lineage>
        <taxon>Eukaryota</taxon>
        <taxon>Fungi</taxon>
        <taxon>Dikarya</taxon>
        <taxon>Basidiomycota</taxon>
        <taxon>Agaricomycotina</taxon>
        <taxon>Agaricomycetes</taxon>
        <taxon>Agaricomycetidae</taxon>
        <taxon>Agaricales</taxon>
        <taxon>Marasmiineae</taxon>
        <taxon>Mycenaceae</taxon>
        <taxon>Mycena</taxon>
    </lineage>
</organism>
<dbReference type="PANTHER" id="PTHR28097:SF1">
    <property type="entry name" value="PHEROMONE A FACTOR RECEPTOR"/>
    <property type="match status" value="1"/>
</dbReference>
<keyword evidence="6" id="KW-0297">G-protein coupled receptor</keyword>
<keyword evidence="8 12" id="KW-0675">Receptor</keyword>
<evidence type="ECO:0000256" key="9">
    <source>
        <dbReference type="ARBA" id="ARBA00023224"/>
    </source>
</evidence>
<feature type="compositionally biased region" description="Basic and acidic residues" evidence="10">
    <location>
        <begin position="382"/>
        <end position="396"/>
    </location>
</feature>
<feature type="transmembrane region" description="Helical" evidence="11">
    <location>
        <begin position="287"/>
        <end position="307"/>
    </location>
</feature>
<dbReference type="CDD" id="cd14966">
    <property type="entry name" value="7tmD_STE3"/>
    <property type="match status" value="1"/>
</dbReference>
<dbReference type="InterPro" id="IPR001499">
    <property type="entry name" value="GPCR_STE3"/>
</dbReference>
<feature type="transmembrane region" description="Helical" evidence="11">
    <location>
        <begin position="6"/>
        <end position="26"/>
    </location>
</feature>
<protein>
    <submittedName>
        <fullName evidence="12">Pheromone receptor Rcb2 B43</fullName>
    </submittedName>
</protein>
<feature type="transmembrane region" description="Helical" evidence="11">
    <location>
        <begin position="33"/>
        <end position="56"/>
    </location>
</feature>
<accession>A0AAD6U2G4</accession>
<evidence type="ECO:0000256" key="8">
    <source>
        <dbReference type="ARBA" id="ARBA00023170"/>
    </source>
</evidence>
<keyword evidence="5 11" id="KW-1133">Transmembrane helix</keyword>
<dbReference type="GO" id="GO:0004932">
    <property type="term" value="F:mating-type factor pheromone receptor activity"/>
    <property type="evidence" value="ECO:0007669"/>
    <property type="project" value="InterPro"/>
</dbReference>
<name>A0AAD6U2G4_9AGAR</name>
<keyword evidence="3" id="KW-0589">Pheromone response</keyword>
<dbReference type="GO" id="GO:0000750">
    <property type="term" value="P:pheromone-dependent signal transduction involved in conjugation with cellular fusion"/>
    <property type="evidence" value="ECO:0007669"/>
    <property type="project" value="TreeGrafter"/>
</dbReference>
<evidence type="ECO:0000256" key="6">
    <source>
        <dbReference type="ARBA" id="ARBA00023040"/>
    </source>
</evidence>
<evidence type="ECO:0000313" key="12">
    <source>
        <dbReference type="EMBL" id="KAJ7085487.1"/>
    </source>
</evidence>
<feature type="transmembrane region" description="Helical" evidence="11">
    <location>
        <begin position="116"/>
        <end position="136"/>
    </location>
</feature>
<comment type="similarity">
    <text evidence="2">Belongs to the G-protein coupled receptor 4 family.</text>
</comment>
<evidence type="ECO:0000256" key="10">
    <source>
        <dbReference type="SAM" id="MobiDB-lite"/>
    </source>
</evidence>
<keyword evidence="4 11" id="KW-0812">Transmembrane</keyword>
<gene>
    <name evidence="12" type="ORF">B0H15DRAFT_802036</name>
</gene>
<dbReference type="AlphaFoldDB" id="A0AAD6U2G4"/>
<feature type="region of interest" description="Disordered" evidence="10">
    <location>
        <begin position="414"/>
        <end position="469"/>
    </location>
</feature>
<evidence type="ECO:0000256" key="7">
    <source>
        <dbReference type="ARBA" id="ARBA00023136"/>
    </source>
</evidence>
<reference evidence="12" key="1">
    <citation type="submission" date="2023-03" db="EMBL/GenBank/DDBJ databases">
        <title>Massive genome expansion in bonnet fungi (Mycena s.s.) driven by repeated elements and novel gene families across ecological guilds.</title>
        <authorList>
            <consortium name="Lawrence Berkeley National Laboratory"/>
            <person name="Harder C.B."/>
            <person name="Miyauchi S."/>
            <person name="Viragh M."/>
            <person name="Kuo A."/>
            <person name="Thoen E."/>
            <person name="Andreopoulos B."/>
            <person name="Lu D."/>
            <person name="Skrede I."/>
            <person name="Drula E."/>
            <person name="Henrissat B."/>
            <person name="Morin E."/>
            <person name="Kohler A."/>
            <person name="Barry K."/>
            <person name="LaButti K."/>
            <person name="Morin E."/>
            <person name="Salamov A."/>
            <person name="Lipzen A."/>
            <person name="Mereny Z."/>
            <person name="Hegedus B."/>
            <person name="Baldrian P."/>
            <person name="Stursova M."/>
            <person name="Weitz H."/>
            <person name="Taylor A."/>
            <person name="Grigoriev I.V."/>
            <person name="Nagy L.G."/>
            <person name="Martin F."/>
            <person name="Kauserud H."/>
        </authorList>
    </citation>
    <scope>NUCLEOTIDE SEQUENCE</scope>
    <source>
        <strain evidence="12">CBHHK173m</strain>
    </source>
</reference>
<dbReference type="EMBL" id="JARJCN010000034">
    <property type="protein sequence ID" value="KAJ7085487.1"/>
    <property type="molecule type" value="Genomic_DNA"/>
</dbReference>
<evidence type="ECO:0000256" key="3">
    <source>
        <dbReference type="ARBA" id="ARBA00022507"/>
    </source>
</evidence>
<evidence type="ECO:0000256" key="1">
    <source>
        <dbReference type="ARBA" id="ARBA00004141"/>
    </source>
</evidence>
<feature type="transmembrane region" description="Helical" evidence="11">
    <location>
        <begin position="76"/>
        <end position="95"/>
    </location>
</feature>
<evidence type="ECO:0000256" key="11">
    <source>
        <dbReference type="SAM" id="Phobius"/>
    </source>
</evidence>
<dbReference type="GO" id="GO:0005886">
    <property type="term" value="C:plasma membrane"/>
    <property type="evidence" value="ECO:0007669"/>
    <property type="project" value="TreeGrafter"/>
</dbReference>
<evidence type="ECO:0000313" key="13">
    <source>
        <dbReference type="Proteomes" id="UP001222325"/>
    </source>
</evidence>
<comment type="subcellular location">
    <subcellularLocation>
        <location evidence="1">Membrane</location>
        <topology evidence="1">Multi-pass membrane protein</topology>
    </subcellularLocation>
</comment>
<proteinExistence type="inferred from homology"/>
<comment type="caution">
    <text evidence="12">The sequence shown here is derived from an EMBL/GenBank/DDBJ whole genome shotgun (WGS) entry which is preliminary data.</text>
</comment>
<keyword evidence="9" id="KW-0807">Transducer</keyword>
<sequence length="469" mass="52086">MAASMHPELVPIAFIAAFSLFLALPWHWRARNVATLSIIFWLFIMNLIFAIDSIIWARSIDIVALVWCDINPATKLIIGSNFALPAACLCICIHLEQVSSIRMVRTTVADKRRRQLFEALMCFGLPFVFMALRAPIHLALQVRAYTLPDYIVQGHRFDIIEEYGCRPATYLSVAAIFIVWIPPILMALAALVFAGLALRHFMLRRISFAAHLDASHSALTTSRYLRLMLMSVIQMVWSLSITTYVLWFTLMAVPLRPWTGWADVHSDFSRVDTYPILFIPQVVLTSYYASWWVLPASTFIFVAFFAFGREAVEDYKNGFRWLCRTVLRQKPQTSSSSKGFGSLVSSKPQPGAPISLSGFESTGKPAASPALTAYPLPSPPSKYREHLDDANSDARSEVSSTVGASLSYYEQSGAGAIDSAPTPASIPRHPPPGVARPRAPSHSEASSPRPYTYPSFDTSHRGIHPSNAV</sequence>
<evidence type="ECO:0000256" key="5">
    <source>
        <dbReference type="ARBA" id="ARBA00022989"/>
    </source>
</evidence>
<dbReference type="PANTHER" id="PTHR28097">
    <property type="entry name" value="PHEROMONE A FACTOR RECEPTOR"/>
    <property type="match status" value="1"/>
</dbReference>
<dbReference type="Proteomes" id="UP001222325">
    <property type="component" value="Unassembled WGS sequence"/>
</dbReference>
<keyword evidence="13" id="KW-1185">Reference proteome</keyword>
<keyword evidence="7 11" id="KW-0472">Membrane</keyword>
<feature type="transmembrane region" description="Helical" evidence="11">
    <location>
        <begin position="170"/>
        <end position="198"/>
    </location>
</feature>
<evidence type="ECO:0000256" key="2">
    <source>
        <dbReference type="ARBA" id="ARBA00011085"/>
    </source>
</evidence>
<feature type="transmembrane region" description="Helical" evidence="11">
    <location>
        <begin position="227"/>
        <end position="250"/>
    </location>
</feature>
<dbReference type="PRINTS" id="PR00899">
    <property type="entry name" value="GPCRSTE3"/>
</dbReference>
<feature type="region of interest" description="Disordered" evidence="10">
    <location>
        <begin position="369"/>
        <end position="398"/>
    </location>
</feature>